<dbReference type="EMBL" id="BRYB01004168">
    <property type="protein sequence ID" value="GMI26742.1"/>
    <property type="molecule type" value="Genomic_DNA"/>
</dbReference>
<evidence type="ECO:0000256" key="1">
    <source>
        <dbReference type="SAM" id="MobiDB-lite"/>
    </source>
</evidence>
<keyword evidence="5" id="KW-1185">Reference proteome</keyword>
<feature type="compositionally biased region" description="Gly residues" evidence="1">
    <location>
        <begin position="1338"/>
        <end position="1353"/>
    </location>
</feature>
<feature type="transmembrane region" description="Helical" evidence="2">
    <location>
        <begin position="942"/>
        <end position="961"/>
    </location>
</feature>
<dbReference type="InterPro" id="IPR002913">
    <property type="entry name" value="START_lipid-bd_dom"/>
</dbReference>
<feature type="transmembrane region" description="Helical" evidence="2">
    <location>
        <begin position="996"/>
        <end position="1015"/>
    </location>
</feature>
<sequence length="1376" mass="154403">METELQPDQLEIMERCNKMFLDGVGNIKKQGAIGRFATRLLKNAETTWETVKSTSPFVEMSKRYVPAKKDERLKSTVGYGRALAVLDCSPREATAWTFAFTSRERMRLNVTEAEVRCPARITVRDGSHDKVFAMVRKMPLFITDREFVTRTVCYRNEYGHYVVASVTVDDPVDYGRNWNLLRSETHWMFVFEPIEGAEAMNQCKVAYYVYVDAKGWIPAHVVNQAIPQALAIVQELQEEFDRDDEIDEQNRNKLAAFMNDVRQVYGEDELEAIARVEARMEAEEKTEGGWRSIPSSDYLTEMWIQKSPSLLKGSTVLKATAVVDATPAELAAWETDKLNRLNSKLYVKGNNVSRSYNTTNDHQAVYRAVKELKIPGLLPREWVTAVYWKWRDEDTLTVIYESLPELDYPKESEKYVRALAMGHWEYQKLPAAEGDVRVPQTKVTYRQLVSLEGSIPKYFVSMRAASQMQRLSYMRTSMDKTADIDLAMRTANKKKFRQPQTYTDEESRLVEMGESYFEEFDRMNSHVIKLTTRLAVAKASGDTKTNVPWGLSSTIVFRAKLNSALRITAIDHDTTCIDYVMNPDIMGNLPGWIKRKAVMINLGYVVEIQEYFLALRSTSDFDDDDAEALGLKLMMNSSKKRRAEVAGICEKFQALKDIVTEYPWFQSLLEELVMARLARNRPVYSKLDCVTDNEARRMGASLSPNLRSRKTPEAGLYQWQLQNPCIEDLYEEHDWVEALLLTLASEILKIAPWGLVWRVSLGAGLSMLDMASDINVIKLYMNTPGQEIYGYVLLAMIGSTLFLQIFTCTLQHWSQPKDLVKEVAVVLLGLKPGVDAYRVSSGREKAQHHVFDPRSEMVFTKCYEMFAESIPGSVLQCFAYLISLQKGEVPPKAALFSIVISCATSGITAATISYDFDTSPTERRVFPNFYGYVPNKATSRTGLFLCMIVNSASLLLLRSLSAAMMIMVGAKTFIVYSVADVFLYIVWKVLRGDFYYWIPIYGPLGLLVSFSARVITKVITDYTGMIQLRHPGELGGMYWTLNVILAFVASFGAASYFFSSSLEKGLIDQRLTEMLLAGIVALWVASFCVILFLMKKKYRATFFSAETGWQYVCNRFILPKEDAMKADIFLFNEHNWTTIREDVATWVGRQWWKWEEEKPTFFSDYFKSIVPLDMIPLENVEKLKKEGVIEEDGGGKKRIGVNRALRGLRGTGGGLSISSEFAAVQMEAEETSIARLATTANSSGGGLRISEAGGGGRLRGSGTNKKRLKPEAAAMDLLSNRDVYRTGRRGSNSNANILMSGRRGSRVGAVGDMQAGMLNVQELGALGAGARGGRRGSNAGGGRRGSAAGIGGHGGRRSVRETGGGGDDLDIVVEGG</sequence>
<feature type="transmembrane region" description="Helical" evidence="2">
    <location>
        <begin position="1036"/>
        <end position="1058"/>
    </location>
</feature>
<dbReference type="PANTHER" id="PTHR19308:SF14">
    <property type="entry name" value="START DOMAIN-CONTAINING PROTEIN"/>
    <property type="match status" value="1"/>
</dbReference>
<gene>
    <name evidence="4" type="ORF">TeGR_g23</name>
</gene>
<dbReference type="Gene3D" id="3.30.530.20">
    <property type="match status" value="2"/>
</dbReference>
<dbReference type="CDD" id="cd00177">
    <property type="entry name" value="START"/>
    <property type="match status" value="1"/>
</dbReference>
<dbReference type="InterPro" id="IPR023393">
    <property type="entry name" value="START-like_dom_sf"/>
</dbReference>
<evidence type="ECO:0000259" key="3">
    <source>
        <dbReference type="PROSITE" id="PS50848"/>
    </source>
</evidence>
<dbReference type="SUPFAM" id="SSF55961">
    <property type="entry name" value="Bet v1-like"/>
    <property type="match status" value="2"/>
</dbReference>
<dbReference type="Proteomes" id="UP001165060">
    <property type="component" value="Unassembled WGS sequence"/>
</dbReference>
<evidence type="ECO:0000313" key="5">
    <source>
        <dbReference type="Proteomes" id="UP001165060"/>
    </source>
</evidence>
<reference evidence="4 5" key="1">
    <citation type="journal article" date="2023" name="Commun. Biol.">
        <title>Genome analysis of Parmales, the sister group of diatoms, reveals the evolutionary specialization of diatoms from phago-mixotrophs to photoautotrophs.</title>
        <authorList>
            <person name="Ban H."/>
            <person name="Sato S."/>
            <person name="Yoshikawa S."/>
            <person name="Yamada K."/>
            <person name="Nakamura Y."/>
            <person name="Ichinomiya M."/>
            <person name="Sato N."/>
            <person name="Blanc-Mathieu R."/>
            <person name="Endo H."/>
            <person name="Kuwata A."/>
            <person name="Ogata H."/>
        </authorList>
    </citation>
    <scope>NUCLEOTIDE SEQUENCE [LARGE SCALE GENOMIC DNA]</scope>
</reference>
<dbReference type="InterPro" id="IPR051213">
    <property type="entry name" value="START_lipid_transfer"/>
</dbReference>
<feature type="domain" description="START" evidence="3">
    <location>
        <begin position="85"/>
        <end position="226"/>
    </location>
</feature>
<evidence type="ECO:0000256" key="2">
    <source>
        <dbReference type="SAM" id="Phobius"/>
    </source>
</evidence>
<keyword evidence="2" id="KW-0472">Membrane</keyword>
<feature type="transmembrane region" description="Helical" evidence="2">
    <location>
        <begin position="788"/>
        <end position="810"/>
    </location>
</feature>
<feature type="transmembrane region" description="Helical" evidence="2">
    <location>
        <begin position="973"/>
        <end position="990"/>
    </location>
</feature>
<keyword evidence="2" id="KW-0812">Transmembrane</keyword>
<feature type="region of interest" description="Disordered" evidence="1">
    <location>
        <begin position="1329"/>
        <end position="1369"/>
    </location>
</feature>
<organism evidence="4 5">
    <name type="scientific">Tetraparma gracilis</name>
    <dbReference type="NCBI Taxonomy" id="2962635"/>
    <lineage>
        <taxon>Eukaryota</taxon>
        <taxon>Sar</taxon>
        <taxon>Stramenopiles</taxon>
        <taxon>Ochrophyta</taxon>
        <taxon>Bolidophyceae</taxon>
        <taxon>Parmales</taxon>
        <taxon>Triparmaceae</taxon>
        <taxon>Tetraparma</taxon>
    </lineage>
</organism>
<accession>A0ABQ6MI24</accession>
<evidence type="ECO:0000313" key="4">
    <source>
        <dbReference type="EMBL" id="GMI26742.1"/>
    </source>
</evidence>
<dbReference type="PROSITE" id="PS50848">
    <property type="entry name" value="START"/>
    <property type="match status" value="2"/>
</dbReference>
<proteinExistence type="predicted"/>
<dbReference type="PANTHER" id="PTHR19308">
    <property type="entry name" value="PHOSPHATIDYLCHOLINE TRANSFER PROTEIN"/>
    <property type="match status" value="1"/>
</dbReference>
<keyword evidence="2" id="KW-1133">Transmembrane helix</keyword>
<feature type="domain" description="START" evidence="3">
    <location>
        <begin position="333"/>
        <end position="461"/>
    </location>
</feature>
<comment type="caution">
    <text evidence="4">The sequence shown here is derived from an EMBL/GenBank/DDBJ whole genome shotgun (WGS) entry which is preliminary data.</text>
</comment>
<feature type="transmembrane region" description="Helical" evidence="2">
    <location>
        <begin position="1074"/>
        <end position="1094"/>
    </location>
</feature>
<protein>
    <recommendedName>
        <fullName evidence="3">START domain-containing protein</fullName>
    </recommendedName>
</protein>
<name>A0ABQ6MI24_9STRA</name>